<dbReference type="InterPro" id="IPR011047">
    <property type="entry name" value="Quinoprotein_ADH-like_sf"/>
</dbReference>
<dbReference type="SMART" id="SM00387">
    <property type="entry name" value="HATPase_c"/>
    <property type="match status" value="1"/>
</dbReference>
<dbReference type="InterPro" id="IPR004358">
    <property type="entry name" value="Sig_transdc_His_kin-like_C"/>
</dbReference>
<evidence type="ECO:0000313" key="19">
    <source>
        <dbReference type="Proteomes" id="UP000290848"/>
    </source>
</evidence>
<dbReference type="SMART" id="SM00448">
    <property type="entry name" value="REC"/>
    <property type="match status" value="1"/>
</dbReference>
<accession>A0A4Q0MBF8</accession>
<reference evidence="18 19" key="1">
    <citation type="submission" date="2018-12" db="EMBL/GenBank/DDBJ databases">
        <title>The Draft Genome Sequence of the Soil Bacterium Pedobacter tournemirensis R1.</title>
        <authorList>
            <person name="He J."/>
        </authorList>
    </citation>
    <scope>NUCLEOTIDE SEQUENCE [LARGE SCALE GENOMIC DNA]</scope>
    <source>
        <strain evidence="18 19">R1</strain>
    </source>
</reference>
<dbReference type="Gene3D" id="2.60.40.10">
    <property type="entry name" value="Immunoglobulins"/>
    <property type="match status" value="1"/>
</dbReference>
<dbReference type="Pfam" id="PF02518">
    <property type="entry name" value="HATPase_c"/>
    <property type="match status" value="1"/>
</dbReference>
<dbReference type="EC" id="2.7.13.3" evidence="2"/>
<keyword evidence="13" id="KW-0812">Transmembrane</keyword>
<dbReference type="EMBL" id="RXOC01000004">
    <property type="protein sequence ID" value="RXF70627.1"/>
    <property type="molecule type" value="Genomic_DNA"/>
</dbReference>
<dbReference type="InterPro" id="IPR009057">
    <property type="entry name" value="Homeodomain-like_sf"/>
</dbReference>
<keyword evidence="6 18" id="KW-0418">Kinase</keyword>
<dbReference type="Gene3D" id="1.10.287.130">
    <property type="match status" value="1"/>
</dbReference>
<evidence type="ECO:0000256" key="1">
    <source>
        <dbReference type="ARBA" id="ARBA00000085"/>
    </source>
</evidence>
<dbReference type="Pfam" id="PF00072">
    <property type="entry name" value="Response_reg"/>
    <property type="match status" value="1"/>
</dbReference>
<evidence type="ECO:0000259" key="15">
    <source>
        <dbReference type="PROSITE" id="PS01124"/>
    </source>
</evidence>
<dbReference type="GO" id="GO:0003700">
    <property type="term" value="F:DNA-binding transcription factor activity"/>
    <property type="evidence" value="ECO:0007669"/>
    <property type="project" value="InterPro"/>
</dbReference>
<dbReference type="InterPro" id="IPR001789">
    <property type="entry name" value="Sig_transdc_resp-reg_receiver"/>
</dbReference>
<feature type="chain" id="PRO_5020400374" description="histidine kinase" evidence="14">
    <location>
        <begin position="22"/>
        <end position="1380"/>
    </location>
</feature>
<dbReference type="GO" id="GO:0005524">
    <property type="term" value="F:ATP binding"/>
    <property type="evidence" value="ECO:0007669"/>
    <property type="project" value="UniProtKB-KW"/>
</dbReference>
<dbReference type="CDD" id="cd00082">
    <property type="entry name" value="HisKA"/>
    <property type="match status" value="1"/>
</dbReference>
<dbReference type="SUPFAM" id="SSF50998">
    <property type="entry name" value="Quinoprotein alcohol dehydrogenase-like"/>
    <property type="match status" value="1"/>
</dbReference>
<gene>
    <name evidence="18" type="ORF">EKH83_08280</name>
</gene>
<sequence length="1380" mass="155178">MTQKRIRFFFFVALFCLFAKAGSAQIGDLNFMNLGTREGLSSNIVSAILKDRYGYVWFATNDGLNKFDGTHFTIYRRNADDPTSIISSNILSLYEDGLGNLWVGTEAGLVLYNRKMDSFINYTPGPPLSVTSICSDASGMIWIAGYEGIRTVNPDTRKVSLFKAARGADQEVVSQVGLRLFRDSRKRVWLGTKTGLYLYIDSNNTFKRFSHSDNKPSSLADNSISAISEDNKGNIWVGTNNGLSMLKPDGHNFINYRNIAADKFSLSSSIVYAVAPEPNGKLWVGTEEGLNILDPADGKVLRVERSGRNKYGLTGKSVKAILIDKHGIYWVATFRGGVNKYDKNLAFFNLRQSNSYDPYGLSAPVVTSFAPGKGNTVYVGTDGGGLNLFDVSAGTFRHITLGQSPQGHRLSILAMESVSSEIWIGTFLKGLFIFDTKTGESRQVKKGAGSNAISSNEIFCIKKDSRGTVWIGTNGQGVDMFDPQEKRFQHFNKHKVGLRPGQFNGYVRAIEEDWNGNIWIGLNGSGIAVYNPVSGLSRILHQANSKLPNDNVTTICTAGNGTVWVGTAGGGLARFNAKTSSFSSYSEKNGLANGVIYKIIEDKWGKLWMSTNKGISSFDIKTERFKNYSYYNGLQRNPFVPGAGLKLPDGRLFFGGIDGFNYFDPQQLHANKNVPKVVLTDLKISNQSVLPSAKSEIKEHISVAREIHLDYKQNFSLSFVSLNFTSPEENRYLYKLDNFDKEWNRVGPVNTAVYTNLDPGEYVFQVKATTDAGEWTTPVTSIKIFVRPPFWLTYYAYACYILLIGLILAYMRYVGIQKLKARFAIEQERVKAQQQIEQERREAERLHEFDELRIKFLTNLSHEFRTPISLIVGPVEQLLQQETSNQKANQLNMIRRNARRLLNLVNQLLDFRNVEKKELSLNVTEGDFISFAKDVSESFRDLAERKQIHFGFRSSVRDFFTFFDHDKVERILFNLLSNAFKFTLKGGEVLLHIENAPNSGGIIIRLEDTGVGIQEREKMKIFERFFQSDTDSAVLNQGNGIGLSITREFVKIHGGTIEVESIEGKGSTFIIFLPLKRIEETFVLEEDSIVQVDDELESLSENIAGKETVSSALPVVLLIEDNEDFRFYLKDNLKSCYKIIEAANGKEGWQKVLFLHPQVVISDISMPYMNGIELCRKIKSDKRTCHIPVLLLTALTGEEDQLHGLETGADDYMTKPCNFDILDIKIRNLLALNERLKTAYSKQIKVLPPEVKMESDNEKLLSKVIRHIDDNLTNPQLSVENLSKHVGMSRGSLYTKMLELTGETPVEFIRSVKLDRAAVLLEKTDMNVGQVSYAVGFATPNYFARAFKSRFNLQPSEYISLKRSNDKNVSWTNQRNTQTD</sequence>
<dbReference type="Pfam" id="PF07495">
    <property type="entry name" value="Y_Y_Y"/>
    <property type="match status" value="1"/>
</dbReference>
<feature type="domain" description="Histidine kinase" evidence="16">
    <location>
        <begin position="859"/>
        <end position="1077"/>
    </location>
</feature>
<feature type="transmembrane region" description="Helical" evidence="13">
    <location>
        <begin position="794"/>
        <end position="813"/>
    </location>
</feature>
<dbReference type="InterPro" id="IPR003661">
    <property type="entry name" value="HisK_dim/P_dom"/>
</dbReference>
<evidence type="ECO:0000256" key="12">
    <source>
        <dbReference type="SAM" id="Coils"/>
    </source>
</evidence>
<keyword evidence="7" id="KW-0067">ATP-binding</keyword>
<dbReference type="Proteomes" id="UP000290848">
    <property type="component" value="Unassembled WGS sequence"/>
</dbReference>
<dbReference type="GO" id="GO:0000155">
    <property type="term" value="F:phosphorelay sensor kinase activity"/>
    <property type="evidence" value="ECO:0007669"/>
    <property type="project" value="InterPro"/>
</dbReference>
<comment type="caution">
    <text evidence="18">The sequence shown here is derived from an EMBL/GenBank/DDBJ whole genome shotgun (WGS) entry which is preliminary data.</text>
</comment>
<evidence type="ECO:0000313" key="18">
    <source>
        <dbReference type="EMBL" id="RXF70627.1"/>
    </source>
</evidence>
<keyword evidence="12" id="KW-0175">Coiled coil</keyword>
<evidence type="ECO:0000256" key="10">
    <source>
        <dbReference type="ARBA" id="ARBA00023163"/>
    </source>
</evidence>
<dbReference type="CDD" id="cd17574">
    <property type="entry name" value="REC_OmpR"/>
    <property type="match status" value="1"/>
</dbReference>
<evidence type="ECO:0000256" key="2">
    <source>
        <dbReference type="ARBA" id="ARBA00012438"/>
    </source>
</evidence>
<evidence type="ECO:0000259" key="16">
    <source>
        <dbReference type="PROSITE" id="PS50109"/>
    </source>
</evidence>
<keyword evidence="10" id="KW-0804">Transcription</keyword>
<evidence type="ECO:0000256" key="14">
    <source>
        <dbReference type="SAM" id="SignalP"/>
    </source>
</evidence>
<dbReference type="Pfam" id="PF12833">
    <property type="entry name" value="HTH_18"/>
    <property type="match status" value="1"/>
</dbReference>
<dbReference type="InterPro" id="IPR003961">
    <property type="entry name" value="FN3_dom"/>
</dbReference>
<dbReference type="Gene3D" id="2.130.10.10">
    <property type="entry name" value="YVTN repeat-like/Quinoprotein amine dehydrogenase"/>
    <property type="match status" value="2"/>
</dbReference>
<keyword evidence="3 11" id="KW-0597">Phosphoprotein</keyword>
<dbReference type="Gene3D" id="1.10.10.60">
    <property type="entry name" value="Homeodomain-like"/>
    <property type="match status" value="2"/>
</dbReference>
<dbReference type="SMART" id="SM00342">
    <property type="entry name" value="HTH_ARAC"/>
    <property type="match status" value="1"/>
</dbReference>
<dbReference type="PANTHER" id="PTHR43547">
    <property type="entry name" value="TWO-COMPONENT HISTIDINE KINASE"/>
    <property type="match status" value="1"/>
</dbReference>
<evidence type="ECO:0000256" key="11">
    <source>
        <dbReference type="PROSITE-ProRule" id="PRU00169"/>
    </source>
</evidence>
<evidence type="ECO:0000256" key="6">
    <source>
        <dbReference type="ARBA" id="ARBA00022777"/>
    </source>
</evidence>
<dbReference type="InterPro" id="IPR018060">
    <property type="entry name" value="HTH_AraC"/>
</dbReference>
<dbReference type="Gene3D" id="3.30.565.10">
    <property type="entry name" value="Histidine kinase-like ATPase, C-terminal domain"/>
    <property type="match status" value="1"/>
</dbReference>
<dbReference type="PRINTS" id="PR00344">
    <property type="entry name" value="BCTRLSENSOR"/>
</dbReference>
<keyword evidence="8" id="KW-0902">Two-component regulatory system</keyword>
<dbReference type="InterPro" id="IPR011123">
    <property type="entry name" value="Y_Y_Y"/>
</dbReference>
<feature type="domain" description="Response regulatory" evidence="17">
    <location>
        <begin position="1115"/>
        <end position="1230"/>
    </location>
</feature>
<dbReference type="Gene3D" id="3.40.50.2300">
    <property type="match status" value="1"/>
</dbReference>
<feature type="modified residue" description="4-aspartylphosphate" evidence="11">
    <location>
        <position position="1163"/>
    </location>
</feature>
<dbReference type="PROSITE" id="PS01124">
    <property type="entry name" value="HTH_ARAC_FAMILY_2"/>
    <property type="match status" value="1"/>
</dbReference>
<evidence type="ECO:0000256" key="3">
    <source>
        <dbReference type="ARBA" id="ARBA00022553"/>
    </source>
</evidence>
<dbReference type="FunFam" id="3.30.565.10:FF:000037">
    <property type="entry name" value="Hybrid sensor histidine kinase/response regulator"/>
    <property type="match status" value="1"/>
</dbReference>
<feature type="domain" description="HTH araC/xylS-type" evidence="15">
    <location>
        <begin position="1262"/>
        <end position="1361"/>
    </location>
</feature>
<dbReference type="InterPro" id="IPR011110">
    <property type="entry name" value="Reg_prop"/>
</dbReference>
<evidence type="ECO:0000259" key="17">
    <source>
        <dbReference type="PROSITE" id="PS50110"/>
    </source>
</evidence>
<protein>
    <recommendedName>
        <fullName evidence="2">histidine kinase</fullName>
        <ecNumber evidence="2">2.7.13.3</ecNumber>
    </recommendedName>
</protein>
<evidence type="ECO:0000256" key="8">
    <source>
        <dbReference type="ARBA" id="ARBA00023012"/>
    </source>
</evidence>
<dbReference type="InterPro" id="IPR036097">
    <property type="entry name" value="HisK_dim/P_sf"/>
</dbReference>
<dbReference type="Pfam" id="PF00512">
    <property type="entry name" value="HisKA"/>
    <property type="match status" value="1"/>
</dbReference>
<dbReference type="InterPro" id="IPR003594">
    <property type="entry name" value="HATPase_dom"/>
</dbReference>
<keyword evidence="13" id="KW-1133">Transmembrane helix</keyword>
<name>A0A4Q0MBF8_9SPHI</name>
<dbReference type="PROSITE" id="PS50109">
    <property type="entry name" value="HIS_KIN"/>
    <property type="match status" value="1"/>
</dbReference>
<keyword evidence="9" id="KW-0805">Transcription regulation</keyword>
<dbReference type="InterPro" id="IPR011006">
    <property type="entry name" value="CheY-like_superfamily"/>
</dbReference>
<dbReference type="GO" id="GO:0043565">
    <property type="term" value="F:sequence-specific DNA binding"/>
    <property type="evidence" value="ECO:0007669"/>
    <property type="project" value="InterPro"/>
</dbReference>
<feature type="signal peptide" evidence="14">
    <location>
        <begin position="1"/>
        <end position="21"/>
    </location>
</feature>
<dbReference type="InterPro" id="IPR015943">
    <property type="entry name" value="WD40/YVTN_repeat-like_dom_sf"/>
</dbReference>
<evidence type="ECO:0000256" key="9">
    <source>
        <dbReference type="ARBA" id="ARBA00023015"/>
    </source>
</evidence>
<dbReference type="InterPro" id="IPR005467">
    <property type="entry name" value="His_kinase_dom"/>
</dbReference>
<dbReference type="CDD" id="cd00063">
    <property type="entry name" value="FN3"/>
    <property type="match status" value="1"/>
</dbReference>
<dbReference type="PROSITE" id="PS50110">
    <property type="entry name" value="RESPONSE_REGULATORY"/>
    <property type="match status" value="1"/>
</dbReference>
<evidence type="ECO:0000256" key="13">
    <source>
        <dbReference type="SAM" id="Phobius"/>
    </source>
</evidence>
<keyword evidence="14" id="KW-0732">Signal</keyword>
<comment type="catalytic activity">
    <reaction evidence="1">
        <text>ATP + protein L-histidine = ADP + protein N-phospho-L-histidine.</text>
        <dbReference type="EC" id="2.7.13.3"/>
    </reaction>
</comment>
<keyword evidence="4" id="KW-0808">Transferase</keyword>
<dbReference type="FunFam" id="2.60.40.10:FF:000791">
    <property type="entry name" value="Two-component system sensor histidine kinase/response regulator"/>
    <property type="match status" value="1"/>
</dbReference>
<dbReference type="PANTHER" id="PTHR43547:SF2">
    <property type="entry name" value="HYBRID SIGNAL TRANSDUCTION HISTIDINE KINASE C"/>
    <property type="match status" value="1"/>
</dbReference>
<organism evidence="18 19">
    <name type="scientific">Arcticibacter tournemirensis</name>
    <dbReference type="NCBI Taxonomy" id="699437"/>
    <lineage>
        <taxon>Bacteria</taxon>
        <taxon>Pseudomonadati</taxon>
        <taxon>Bacteroidota</taxon>
        <taxon>Sphingobacteriia</taxon>
        <taxon>Sphingobacteriales</taxon>
        <taxon>Sphingobacteriaceae</taxon>
        <taxon>Arcticibacter</taxon>
    </lineage>
</organism>
<dbReference type="Pfam" id="PF07494">
    <property type="entry name" value="Reg_prop"/>
    <property type="match status" value="5"/>
</dbReference>
<evidence type="ECO:0000256" key="5">
    <source>
        <dbReference type="ARBA" id="ARBA00022741"/>
    </source>
</evidence>
<dbReference type="SUPFAM" id="SSF52172">
    <property type="entry name" value="CheY-like"/>
    <property type="match status" value="1"/>
</dbReference>
<dbReference type="SUPFAM" id="SSF55874">
    <property type="entry name" value="ATPase domain of HSP90 chaperone/DNA topoisomerase II/histidine kinase"/>
    <property type="match status" value="1"/>
</dbReference>
<dbReference type="InterPro" id="IPR036890">
    <property type="entry name" value="HATPase_C_sf"/>
</dbReference>
<evidence type="ECO:0000256" key="7">
    <source>
        <dbReference type="ARBA" id="ARBA00022840"/>
    </source>
</evidence>
<dbReference type="SUPFAM" id="SSF46689">
    <property type="entry name" value="Homeodomain-like"/>
    <property type="match status" value="1"/>
</dbReference>
<dbReference type="SUPFAM" id="SSF47384">
    <property type="entry name" value="Homodimeric domain of signal transducing histidine kinase"/>
    <property type="match status" value="1"/>
</dbReference>
<dbReference type="SMART" id="SM00388">
    <property type="entry name" value="HisKA"/>
    <property type="match status" value="1"/>
</dbReference>
<evidence type="ECO:0000256" key="4">
    <source>
        <dbReference type="ARBA" id="ARBA00022679"/>
    </source>
</evidence>
<feature type="coiled-coil region" evidence="12">
    <location>
        <begin position="822"/>
        <end position="849"/>
    </location>
</feature>
<dbReference type="FunFam" id="1.10.287.130:FF:000045">
    <property type="entry name" value="Two-component system sensor histidine kinase/response regulator"/>
    <property type="match status" value="1"/>
</dbReference>
<keyword evidence="13" id="KW-0472">Membrane</keyword>
<keyword evidence="5" id="KW-0547">Nucleotide-binding</keyword>
<dbReference type="InterPro" id="IPR013783">
    <property type="entry name" value="Ig-like_fold"/>
</dbReference>
<proteinExistence type="predicted"/>